<comment type="caution">
    <text evidence="1">The sequence shown here is derived from an EMBL/GenBank/DDBJ whole genome shotgun (WGS) entry which is preliminary data.</text>
</comment>
<evidence type="ECO:0000313" key="2">
    <source>
        <dbReference type="Proteomes" id="UP000757435"/>
    </source>
</evidence>
<protein>
    <submittedName>
        <fullName evidence="1">Uncharacterized protein</fullName>
    </submittedName>
</protein>
<dbReference type="Proteomes" id="UP000757435">
    <property type="component" value="Unassembled WGS sequence"/>
</dbReference>
<name>A0A951UMR2_9CYAN</name>
<accession>A0A951UMR2</accession>
<dbReference type="SUPFAM" id="SSF46785">
    <property type="entry name" value="Winged helix' DNA-binding domain"/>
    <property type="match status" value="1"/>
</dbReference>
<sequence length="73" mass="8197">MNSTPDPKSTENIILEALQQGDKNQGELFDLTGKSYPALSQILLQLQSRNLIEIYFVPVDKVSVLTYRMKAAL</sequence>
<gene>
    <name evidence="1" type="ORF">KME15_10085</name>
</gene>
<proteinExistence type="predicted"/>
<dbReference type="EMBL" id="JAHHHD010000009">
    <property type="protein sequence ID" value="MBW4659014.1"/>
    <property type="molecule type" value="Genomic_DNA"/>
</dbReference>
<evidence type="ECO:0000313" key="1">
    <source>
        <dbReference type="EMBL" id="MBW4659014.1"/>
    </source>
</evidence>
<reference evidence="1" key="2">
    <citation type="journal article" date="2022" name="Microbiol. Resour. Announc.">
        <title>Metagenome Sequencing to Explore Phylogenomics of Terrestrial Cyanobacteria.</title>
        <authorList>
            <person name="Ward R.D."/>
            <person name="Stajich J.E."/>
            <person name="Johansen J.R."/>
            <person name="Huntemann M."/>
            <person name="Clum A."/>
            <person name="Foster B."/>
            <person name="Foster B."/>
            <person name="Roux S."/>
            <person name="Palaniappan K."/>
            <person name="Varghese N."/>
            <person name="Mukherjee S."/>
            <person name="Reddy T.B.K."/>
            <person name="Daum C."/>
            <person name="Copeland A."/>
            <person name="Chen I.A."/>
            <person name="Ivanova N.N."/>
            <person name="Kyrpides N.C."/>
            <person name="Shapiro N."/>
            <person name="Eloe-Fadrosh E.A."/>
            <person name="Pietrasiak N."/>
        </authorList>
    </citation>
    <scope>NUCLEOTIDE SEQUENCE</scope>
    <source>
        <strain evidence="1">UHER 2000/2452</strain>
    </source>
</reference>
<dbReference type="InterPro" id="IPR036390">
    <property type="entry name" value="WH_DNA-bd_sf"/>
</dbReference>
<reference evidence="1" key="1">
    <citation type="submission" date="2021-05" db="EMBL/GenBank/DDBJ databases">
        <authorList>
            <person name="Pietrasiak N."/>
            <person name="Ward R."/>
            <person name="Stajich J.E."/>
            <person name="Kurbessoian T."/>
        </authorList>
    </citation>
    <scope>NUCLEOTIDE SEQUENCE</scope>
    <source>
        <strain evidence="1">UHER 2000/2452</strain>
    </source>
</reference>
<dbReference type="AlphaFoldDB" id="A0A951UMR2"/>
<organism evidence="1 2">
    <name type="scientific">Drouetiella hepatica Uher 2000/2452</name>
    <dbReference type="NCBI Taxonomy" id="904376"/>
    <lineage>
        <taxon>Bacteria</taxon>
        <taxon>Bacillati</taxon>
        <taxon>Cyanobacteriota</taxon>
        <taxon>Cyanophyceae</taxon>
        <taxon>Oculatellales</taxon>
        <taxon>Oculatellaceae</taxon>
        <taxon>Drouetiella</taxon>
    </lineage>
</organism>